<dbReference type="AlphaFoldDB" id="A0A1D8A8T7"/>
<dbReference type="OrthoDB" id="7472484at2"/>
<dbReference type="EMBL" id="CP017075">
    <property type="protein sequence ID" value="AOR78519.1"/>
    <property type="molecule type" value="Genomic_DNA"/>
</dbReference>
<keyword evidence="2" id="KW-1185">Reference proteome</keyword>
<evidence type="ECO:0000313" key="2">
    <source>
        <dbReference type="Proteomes" id="UP000094626"/>
    </source>
</evidence>
<evidence type="ECO:0000313" key="1">
    <source>
        <dbReference type="EMBL" id="AOR78519.1"/>
    </source>
</evidence>
<name>A0A1D8A8T7_9SPHN</name>
<reference evidence="2" key="1">
    <citation type="journal article" date="2017" name="J. Biotechnol.">
        <title>Complete genome sequence of Novosphingobium resinovorum SA1, a versatile xenobiotic-degrading bacterium capable of utilizing sulfanilic acid.</title>
        <authorList>
            <person name="Hegedus B."/>
            <person name="Kos P.B."/>
            <person name="Balint B."/>
            <person name="Maroti G."/>
            <person name="Gan H.M."/>
            <person name="Perei K."/>
            <person name="Rakhely G."/>
        </authorList>
    </citation>
    <scope>NUCLEOTIDE SEQUENCE [LARGE SCALE GENOMIC DNA]</scope>
    <source>
        <strain evidence="2">SA1</strain>
    </source>
</reference>
<protein>
    <submittedName>
        <fullName evidence="1">Uncharacterized protein</fullName>
    </submittedName>
</protein>
<organism evidence="1 2">
    <name type="scientific">Novosphingobium resinovorum</name>
    <dbReference type="NCBI Taxonomy" id="158500"/>
    <lineage>
        <taxon>Bacteria</taxon>
        <taxon>Pseudomonadati</taxon>
        <taxon>Pseudomonadota</taxon>
        <taxon>Alphaproteobacteria</taxon>
        <taxon>Sphingomonadales</taxon>
        <taxon>Sphingomonadaceae</taxon>
        <taxon>Novosphingobium</taxon>
    </lineage>
</organism>
<gene>
    <name evidence="1" type="ORF">BES08_06110</name>
</gene>
<accession>A0A1D8A8T7</accession>
<dbReference type="Proteomes" id="UP000094626">
    <property type="component" value="Chromosome"/>
</dbReference>
<dbReference type="KEGG" id="nre:BES08_06110"/>
<proteinExistence type="predicted"/>
<sequence>MDVYAALIAGLEREFGRGAGEALAQRFIEAEETDFLWEARRCERWLGGFAPGYGNDGEGGDEREDGAELERIAVMGKLGQRWFAATLIVDGEGCARGLIARRDFSRSDRARRAWSRAR</sequence>